<reference evidence="1" key="1">
    <citation type="submission" date="2022-04" db="EMBL/GenBank/DDBJ databases">
        <title>Genome of the entomopathogenic fungus Entomophthora muscae.</title>
        <authorList>
            <person name="Elya C."/>
            <person name="Lovett B.R."/>
            <person name="Lee E."/>
            <person name="Macias A.M."/>
            <person name="Hajek A.E."/>
            <person name="De Bivort B.L."/>
            <person name="Kasson M.T."/>
            <person name="De Fine Licht H.H."/>
            <person name="Stajich J.E."/>
        </authorList>
    </citation>
    <scope>NUCLEOTIDE SEQUENCE</scope>
    <source>
        <strain evidence="1">Berkeley</strain>
    </source>
</reference>
<gene>
    <name evidence="1" type="ORF">DSO57_1036932</name>
</gene>
<evidence type="ECO:0000313" key="1">
    <source>
        <dbReference type="EMBL" id="KAJ9071432.1"/>
    </source>
</evidence>
<dbReference type="Proteomes" id="UP001165960">
    <property type="component" value="Unassembled WGS sequence"/>
</dbReference>
<keyword evidence="2" id="KW-1185">Reference proteome</keyword>
<accession>A0ACC2TB17</accession>
<name>A0ACC2TB17_9FUNG</name>
<dbReference type="EMBL" id="QTSX02003214">
    <property type="protein sequence ID" value="KAJ9071432.1"/>
    <property type="molecule type" value="Genomic_DNA"/>
</dbReference>
<evidence type="ECO:0000313" key="2">
    <source>
        <dbReference type="Proteomes" id="UP001165960"/>
    </source>
</evidence>
<comment type="caution">
    <text evidence="1">The sequence shown here is derived from an EMBL/GenBank/DDBJ whole genome shotgun (WGS) entry which is preliminary data.</text>
</comment>
<sequence length="184" mass="19017">MQFTTNLLILTCFSAQCSSVQVPSIGVSSLSGTEPKFIDPASISTTHSPSPDVHVIRRCEGEIVESTCVTPPPQVEKKPVEVLVVNIIPQVNQTQPPTTSDTPTLDPPPSSPTSAAPNPQSKVIVQQSVNLPNGQPGPINDPIPGPFGGGWAGGCGVGRCGFISPVASALRAGIIARFGARLGF</sequence>
<protein>
    <submittedName>
        <fullName evidence="1">Uncharacterized protein</fullName>
    </submittedName>
</protein>
<organism evidence="1 2">
    <name type="scientific">Entomophthora muscae</name>
    <dbReference type="NCBI Taxonomy" id="34485"/>
    <lineage>
        <taxon>Eukaryota</taxon>
        <taxon>Fungi</taxon>
        <taxon>Fungi incertae sedis</taxon>
        <taxon>Zoopagomycota</taxon>
        <taxon>Entomophthoromycotina</taxon>
        <taxon>Entomophthoromycetes</taxon>
        <taxon>Entomophthorales</taxon>
        <taxon>Entomophthoraceae</taxon>
        <taxon>Entomophthora</taxon>
    </lineage>
</organism>
<proteinExistence type="predicted"/>